<keyword evidence="2" id="KW-1185">Reference proteome</keyword>
<organism evidence="1 2">
    <name type="scientific">Lachancea fermentati</name>
    <name type="common">Zygosaccharomyces fermentati</name>
    <dbReference type="NCBI Taxonomy" id="4955"/>
    <lineage>
        <taxon>Eukaryota</taxon>
        <taxon>Fungi</taxon>
        <taxon>Dikarya</taxon>
        <taxon>Ascomycota</taxon>
        <taxon>Saccharomycotina</taxon>
        <taxon>Saccharomycetes</taxon>
        <taxon>Saccharomycetales</taxon>
        <taxon>Saccharomycetaceae</taxon>
        <taxon>Lachancea</taxon>
    </lineage>
</organism>
<dbReference type="Gene3D" id="1.25.40.10">
    <property type="entry name" value="Tetratricopeptide repeat domain"/>
    <property type="match status" value="2"/>
</dbReference>
<dbReference type="SMART" id="SM00028">
    <property type="entry name" value="TPR"/>
    <property type="match status" value="6"/>
</dbReference>
<dbReference type="OrthoDB" id="418911at2759"/>
<evidence type="ECO:0000313" key="2">
    <source>
        <dbReference type="Proteomes" id="UP000190831"/>
    </source>
</evidence>
<evidence type="ECO:0000313" key="1">
    <source>
        <dbReference type="EMBL" id="SCW01683.1"/>
    </source>
</evidence>
<name>A0A1G4MD19_LACFM</name>
<dbReference type="AlphaFoldDB" id="A0A1G4MD19"/>
<sequence length="674" mass="73514">MPVQIATADDEFGQALALARAACGRLALTMHQPVMAVEQLSRALELLPDDAALLVELARAVGAERGGDDLSCGAAAQLDVLVPAVRGRGVDHPRVWAQLADAYYQLQRPEDALRAVSHAATPHSGAESPNVWALQARILLLAMDSDPKMRLDQLVPYFVHAVELAVAADDRSCEIETRVSLAQLYHRFACYRESHAELVLVLQLVETATGSPSATPGAQPISAPPVTSVSQTHPLKRALPEQLAKLAYVYQFLCVVHFKMGLGAAAKKLCLDALQVLPPCSLTFRLLAVLAIFYITDEDSVQLRNLVPALLAERSVMCESQSTSRYVVNWLLGCIFDLLNDSAQSYQCYQLAMDVRPMSPPLWIAIGSLYLRVGQPADAQIAFSRAVTHASEEDTRKRPFLMRFNRLFAAFAYVGLSQAQLALHQRPAALEHLHHAITLFTAEKNMVHARQAEQMYARLADQRSNVLDYIIPDIPTDIFLELYLYWDSPVFTSTPSPYDVHEPSTVTDNSKPDKFAAKVESSPVYLPQRSASQIPITQLPTAQVSTAPLPTAPASFSKFPPAPLIKTPAPSYMVSPGPAVPAALSAPSRYCYSQPSIPPQPITHQIQAFHSSITASPPMVSTGMHTYAPMALRNFPVANPSLPLNSRISPQVAIHTGPVIMSHAAAYHPEDTSR</sequence>
<dbReference type="InterPro" id="IPR019734">
    <property type="entry name" value="TPR_rpt"/>
</dbReference>
<gene>
    <name evidence="1" type="ORF">LAFE_0E05006G</name>
</gene>
<proteinExistence type="predicted"/>
<dbReference type="Proteomes" id="UP000190831">
    <property type="component" value="Chromosome E"/>
</dbReference>
<dbReference type="EMBL" id="LT598488">
    <property type="protein sequence ID" value="SCW01683.1"/>
    <property type="molecule type" value="Genomic_DNA"/>
</dbReference>
<dbReference type="STRING" id="4955.A0A1G4MD19"/>
<protein>
    <submittedName>
        <fullName evidence="1">LAFE_0E05006g1_1</fullName>
    </submittedName>
</protein>
<dbReference type="OMA" id="YHRFACY"/>
<accession>A0A1G4MD19</accession>
<reference evidence="2" key="1">
    <citation type="submission" date="2016-03" db="EMBL/GenBank/DDBJ databases">
        <authorList>
            <person name="Devillers H."/>
        </authorList>
    </citation>
    <scope>NUCLEOTIDE SEQUENCE [LARGE SCALE GENOMIC DNA]</scope>
</reference>
<dbReference type="InterPro" id="IPR011990">
    <property type="entry name" value="TPR-like_helical_dom_sf"/>
</dbReference>
<dbReference type="SUPFAM" id="SSF48452">
    <property type="entry name" value="TPR-like"/>
    <property type="match status" value="1"/>
</dbReference>